<protein>
    <submittedName>
        <fullName evidence="2">Uncharacterized protein</fullName>
    </submittedName>
</protein>
<comment type="caution">
    <text evidence="2">The sequence shown here is derived from an EMBL/GenBank/DDBJ whole genome shotgun (WGS) entry which is preliminary data.</text>
</comment>
<evidence type="ECO:0000256" key="1">
    <source>
        <dbReference type="SAM" id="Phobius"/>
    </source>
</evidence>
<keyword evidence="1" id="KW-0472">Membrane</keyword>
<sequence>MRRFLKQLVIASIFIGLGIGVVVIAWNMLYTPTCFDRIKNGSETGVDCGGSCPSCELKTVSTPVVLRSVKFSDITGNVIDTGIQLRNPNASWGAKQFSYTINFYGAADSLIPASLHGTSFLLPGQTRWIMETAKFVPGRVERVEFAIATQTIAWAKLKPYVEETDFTIQNTALRKLVSPASGYAELIGRISNKSQFDAKDFEIQAVVYDAKKQIVAIGNTMMKSLRQGETRDFRIFWQRAFDGQDASFDTFVNVNVLQDSNFLQKYEY</sequence>
<accession>A0A2M8C387</accession>
<keyword evidence="1" id="KW-0812">Transmembrane</keyword>
<organism evidence="2 3">
    <name type="scientific">Candidatus Brennerbacteria bacterium CG_4_9_14_3_um_filter_43_9</name>
    <dbReference type="NCBI Taxonomy" id="1974522"/>
    <lineage>
        <taxon>Bacteria</taxon>
        <taxon>Candidatus Brenneribacteriota</taxon>
    </lineage>
</organism>
<evidence type="ECO:0000313" key="3">
    <source>
        <dbReference type="Proteomes" id="UP000228770"/>
    </source>
</evidence>
<dbReference type="AlphaFoldDB" id="A0A2M8C387"/>
<feature type="transmembrane region" description="Helical" evidence="1">
    <location>
        <begin position="7"/>
        <end position="29"/>
    </location>
</feature>
<dbReference type="EMBL" id="PFUA01000017">
    <property type="protein sequence ID" value="PJB50561.1"/>
    <property type="molecule type" value="Genomic_DNA"/>
</dbReference>
<name>A0A2M8C387_9BACT</name>
<dbReference type="Proteomes" id="UP000228770">
    <property type="component" value="Unassembled WGS sequence"/>
</dbReference>
<proteinExistence type="predicted"/>
<keyword evidence="1" id="KW-1133">Transmembrane helix</keyword>
<reference evidence="3" key="1">
    <citation type="submission" date="2017-09" db="EMBL/GenBank/DDBJ databases">
        <title>Depth-based differentiation of microbial function through sediment-hosted aquifers and enrichment of novel symbionts in the deep terrestrial subsurface.</title>
        <authorList>
            <person name="Probst A.J."/>
            <person name="Ladd B."/>
            <person name="Jarett J.K."/>
            <person name="Geller-Mcgrath D.E."/>
            <person name="Sieber C.M.K."/>
            <person name="Emerson J.B."/>
            <person name="Anantharaman K."/>
            <person name="Thomas B.C."/>
            <person name="Malmstrom R."/>
            <person name="Stieglmeier M."/>
            <person name="Klingl A."/>
            <person name="Woyke T."/>
            <person name="Ryan C.M."/>
            <person name="Banfield J.F."/>
        </authorList>
    </citation>
    <scope>NUCLEOTIDE SEQUENCE [LARGE SCALE GENOMIC DNA]</scope>
</reference>
<gene>
    <name evidence="2" type="ORF">CO102_00815</name>
</gene>
<evidence type="ECO:0000313" key="2">
    <source>
        <dbReference type="EMBL" id="PJB50561.1"/>
    </source>
</evidence>